<name>A0ACC3AJ79_9EURO</name>
<dbReference type="EMBL" id="JAPDRQ010000007">
    <property type="protein sequence ID" value="KAJ9663714.1"/>
    <property type="molecule type" value="Genomic_DNA"/>
</dbReference>
<dbReference type="Proteomes" id="UP001172386">
    <property type="component" value="Unassembled WGS sequence"/>
</dbReference>
<sequence length="500" mass="55759">MEAYLQYRRLRKSVKQSVDSDKVDNSRNVPSDTNNRNDIEDVNFAVSDPQNPQNWSVGYKIFCTSIIWLLTFVTGWASAVDSVSLDTAGKDLHVSKIAEALATSMYMFGVGAGALFVGPCSETLGRLPTYLLTFALYLVWIMATALAPNFTAQIVFRLCAGVFAAASMSIYGGSLADLFDVHERAWLWPFFALSPLLGPTIAPIAGGWIVTYLSWRWIDWVTLIISGAIFLFATVFLPETFSPVLLSFKARLLRQATGNDCYQSEHDQQSNLGPKLKDNLRRIIYFLFREPTTLLFEMYLTLLYILIYGFLQGFDYIFTRTYHFNVGYRYTSFGAIVIGILLGLPYVLLLNFTFGKTSKSDQSAAPPPEQRLGPALFASPLLPISLFWIGWTNRPDISYWSDLGACCLFGFAVMALFASTYHYLLDSYGTNAASAMAAVTFIRYFASGGMVLATGPMFTALTVKWTLTLLGCVAAVLTPVPWVFWRYGSVIRGKSKWANK</sequence>
<keyword evidence="2" id="KW-1185">Reference proteome</keyword>
<protein>
    <submittedName>
        <fullName evidence="1">Uncharacterized protein</fullName>
    </submittedName>
</protein>
<proteinExistence type="predicted"/>
<gene>
    <name evidence="1" type="ORF">H2198_000726</name>
</gene>
<organism evidence="1 2">
    <name type="scientific">Neophaeococcomyces mojaviensis</name>
    <dbReference type="NCBI Taxonomy" id="3383035"/>
    <lineage>
        <taxon>Eukaryota</taxon>
        <taxon>Fungi</taxon>
        <taxon>Dikarya</taxon>
        <taxon>Ascomycota</taxon>
        <taxon>Pezizomycotina</taxon>
        <taxon>Eurotiomycetes</taxon>
        <taxon>Chaetothyriomycetidae</taxon>
        <taxon>Chaetothyriales</taxon>
        <taxon>Chaetothyriales incertae sedis</taxon>
        <taxon>Neophaeococcomyces</taxon>
    </lineage>
</organism>
<evidence type="ECO:0000313" key="1">
    <source>
        <dbReference type="EMBL" id="KAJ9663714.1"/>
    </source>
</evidence>
<accession>A0ACC3AJ79</accession>
<evidence type="ECO:0000313" key="2">
    <source>
        <dbReference type="Proteomes" id="UP001172386"/>
    </source>
</evidence>
<reference evidence="1" key="1">
    <citation type="submission" date="2022-10" db="EMBL/GenBank/DDBJ databases">
        <title>Culturing micro-colonial fungi from biological soil crusts in the Mojave desert and describing Neophaeococcomyces mojavensis, and introducing the new genera and species Taxawa tesnikishii.</title>
        <authorList>
            <person name="Kurbessoian T."/>
            <person name="Stajich J.E."/>
        </authorList>
    </citation>
    <scope>NUCLEOTIDE SEQUENCE</scope>
    <source>
        <strain evidence="1">JES_112</strain>
    </source>
</reference>
<comment type="caution">
    <text evidence="1">The sequence shown here is derived from an EMBL/GenBank/DDBJ whole genome shotgun (WGS) entry which is preliminary data.</text>
</comment>